<dbReference type="HOGENOM" id="CLU_2717805_0_0_6"/>
<dbReference type="Proteomes" id="UP000004664">
    <property type="component" value="Unassembled WGS sequence"/>
</dbReference>
<evidence type="ECO:0000313" key="1">
    <source>
        <dbReference type="EMBL" id="EGW21323.1"/>
    </source>
</evidence>
<gene>
    <name evidence="1" type="ORF">Mettu_0081</name>
</gene>
<dbReference type="RefSeq" id="WP_006889305.1">
    <property type="nucleotide sequence ID" value="NZ_JH109152.1"/>
</dbReference>
<evidence type="ECO:0008006" key="3">
    <source>
        <dbReference type="Google" id="ProtNLM"/>
    </source>
</evidence>
<name>G3IT39_METTV</name>
<protein>
    <recommendedName>
        <fullName evidence="3">RHH-type rel operon transcriptional repressor/antitoxin RelB</fullName>
    </recommendedName>
</protein>
<dbReference type="EMBL" id="JH109152">
    <property type="protein sequence ID" value="EGW21323.1"/>
    <property type="molecule type" value="Genomic_DNA"/>
</dbReference>
<reference evidence="1 2" key="1">
    <citation type="submission" date="2011-06" db="EMBL/GenBank/DDBJ databases">
        <title>Genomic sequence of Methylobacter tundripaludum SV96.</title>
        <authorList>
            <consortium name="US DOE Joint Genome Institute"/>
            <person name="Lucas S."/>
            <person name="Han J."/>
            <person name="Lapidus A."/>
            <person name="Cheng J.-F."/>
            <person name="Goodwin L."/>
            <person name="Pitluck S."/>
            <person name="Held B."/>
            <person name="Detter J.C."/>
            <person name="Han C."/>
            <person name="Tapia R."/>
            <person name="Land M."/>
            <person name="Hauser L."/>
            <person name="Kyrpides N."/>
            <person name="Ivanova N."/>
            <person name="Ovchinnikova G."/>
            <person name="Pagani I."/>
            <person name="Klotz M.G."/>
            <person name="Dispirito A.A."/>
            <person name="Murrell J.C."/>
            <person name="Dunfield P."/>
            <person name="Kalyuzhnaya M.G."/>
            <person name="Svenning M."/>
            <person name="Trotsenko Y.A."/>
            <person name="Stein L.Y."/>
            <person name="Woyke T."/>
        </authorList>
    </citation>
    <scope>NUCLEOTIDE SEQUENCE [LARGE SCALE GENOMIC DNA]</scope>
    <source>
        <strain evidence="2">ATCC BAA-1195 / DSM 17260 / SV96</strain>
    </source>
</reference>
<dbReference type="AlphaFoldDB" id="G3IT39"/>
<dbReference type="OrthoDB" id="9915749at2"/>
<keyword evidence="2" id="KW-1185">Reference proteome</keyword>
<dbReference type="STRING" id="697282.Mettu_0081"/>
<evidence type="ECO:0000313" key="2">
    <source>
        <dbReference type="Proteomes" id="UP000004664"/>
    </source>
</evidence>
<organism evidence="1 2">
    <name type="scientific">Methylobacter tundripaludum (strain ATCC BAA-1195 / DSM 17260 / SV96)</name>
    <dbReference type="NCBI Taxonomy" id="697282"/>
    <lineage>
        <taxon>Bacteria</taxon>
        <taxon>Pseudomonadati</taxon>
        <taxon>Pseudomonadota</taxon>
        <taxon>Gammaproteobacteria</taxon>
        <taxon>Methylococcales</taxon>
        <taxon>Methylococcaceae</taxon>
        <taxon>Methylobacter</taxon>
    </lineage>
</organism>
<sequence>MTAVILDEQLDRQFSQLAKQAHISIDQAVNDALREYLADYSDAQFAEKALDELSNNEDELIDWSEAKKSLYE</sequence>
<proteinExistence type="predicted"/>
<accession>G3IT39</accession>